<proteinExistence type="predicted"/>
<comment type="caution">
    <text evidence="1">The sequence shown here is derived from an EMBL/GenBank/DDBJ whole genome shotgun (WGS) entry which is preliminary data.</text>
</comment>
<evidence type="ECO:0000313" key="1">
    <source>
        <dbReference type="EMBL" id="KAJ9661954.1"/>
    </source>
</evidence>
<keyword evidence="2" id="KW-1185">Reference proteome</keyword>
<reference evidence="1" key="1">
    <citation type="submission" date="2022-10" db="EMBL/GenBank/DDBJ databases">
        <title>Culturing micro-colonial fungi from biological soil crusts in the Mojave desert and describing Neophaeococcomyces mojavensis, and introducing the new genera and species Taxawa tesnikishii.</title>
        <authorList>
            <person name="Kurbessoian T."/>
            <person name="Stajich J.E."/>
        </authorList>
    </citation>
    <scope>NUCLEOTIDE SEQUENCE</scope>
    <source>
        <strain evidence="1">JES_112</strain>
    </source>
</reference>
<dbReference type="EMBL" id="JAPDRQ010000019">
    <property type="protein sequence ID" value="KAJ9661954.1"/>
    <property type="molecule type" value="Genomic_DNA"/>
</dbReference>
<dbReference type="Proteomes" id="UP001172386">
    <property type="component" value="Unassembled WGS sequence"/>
</dbReference>
<organism evidence="1 2">
    <name type="scientific">Neophaeococcomyces mojaviensis</name>
    <dbReference type="NCBI Taxonomy" id="3383035"/>
    <lineage>
        <taxon>Eukaryota</taxon>
        <taxon>Fungi</taxon>
        <taxon>Dikarya</taxon>
        <taxon>Ascomycota</taxon>
        <taxon>Pezizomycotina</taxon>
        <taxon>Eurotiomycetes</taxon>
        <taxon>Chaetothyriomycetidae</taxon>
        <taxon>Chaetothyriales</taxon>
        <taxon>Chaetothyriales incertae sedis</taxon>
        <taxon>Neophaeococcomyces</taxon>
    </lineage>
</organism>
<accession>A0ACC3AHA1</accession>
<name>A0ACC3AHA1_9EURO</name>
<protein>
    <submittedName>
        <fullName evidence="1">Uncharacterized protein</fullName>
    </submittedName>
</protein>
<evidence type="ECO:0000313" key="2">
    <source>
        <dbReference type="Proteomes" id="UP001172386"/>
    </source>
</evidence>
<sequence length="375" mass="41972">MGGTARERHIEYAQVRRDNETEAKEELESRLPDLSSDLRKRGDLTQAAKVMVAALQYFAPNTEIAEPVSRRDFGGSRSKEYAKLRRDNETEAREALAGVIPKRFRRDPDLDRNDFNQTTKVVMAAAKYFDSLNRRGGKGLSVASPEVVSEDMEIECQYDTSPSVITSLQSSSPSTPPEIIMKDQSKPTKRDNEVPTTSEPALPLTAREQAFPEINVLQNLYKQFQEEDQELDLKPQPTPVLRAIGTPPTSTFTGFYGANVATANAPKRGRGSANKQAPASQFPGFPKSIETPELRQLRQVTQRLIAKAEEVTLANKDIDEGREMQELIAQAGDLIIDMTAVIDQKGADQREQKRIMNKWASTKEQWEAEGVNYQK</sequence>
<gene>
    <name evidence="1" type="ORF">H2198_001706</name>
</gene>